<keyword evidence="3" id="KW-0645">Protease</keyword>
<feature type="transmembrane region" description="Helical" evidence="1">
    <location>
        <begin position="195"/>
        <end position="213"/>
    </location>
</feature>
<reference evidence="3 4" key="1">
    <citation type="submission" date="2022-05" db="EMBL/GenBank/DDBJ databases">
        <authorList>
            <person name="Park J.-S."/>
        </authorList>
    </citation>
    <scope>NUCLEOTIDE SEQUENCE [LARGE SCALE GENOMIC DNA]</scope>
    <source>
        <strain evidence="3 4">2012CJ35-5</strain>
    </source>
</reference>
<keyword evidence="1" id="KW-0472">Membrane</keyword>
<feature type="transmembrane region" description="Helical" evidence="1">
    <location>
        <begin position="155"/>
        <end position="183"/>
    </location>
</feature>
<keyword evidence="1" id="KW-1133">Transmembrane helix</keyword>
<dbReference type="GO" id="GO:0008237">
    <property type="term" value="F:metallopeptidase activity"/>
    <property type="evidence" value="ECO:0007669"/>
    <property type="project" value="UniProtKB-KW"/>
</dbReference>
<keyword evidence="1" id="KW-0812">Transmembrane</keyword>
<keyword evidence="4" id="KW-1185">Reference proteome</keyword>
<feature type="transmembrane region" description="Helical" evidence="1">
    <location>
        <begin position="21"/>
        <end position="41"/>
    </location>
</feature>
<sequence length="272" mass="30209">MKKLFAFAITQDLDEKKSTRWPTAISILVLFIIGSILNIPFSRELRRLKIEAGIPDVILSPSIWDDLPNYLISSTILGVILVFVGLWISARANLGAPLISRMYSSTSVKGMISWKVIFQSMVLGAGAALILLALFELQKWLYPVEHILPRPDKPFYAVVAFSAGITEEIMFRLGLMSLIVVLIQTAKNHISPTNSTIWIAILLSGVFFGLIHLPLSKNFVNPAPFTIAVTMIGNLITGTIFGWIYWKRGLLVAILTHITFDLVFHVLGSPYA</sequence>
<keyword evidence="3" id="KW-0482">Metalloprotease</keyword>
<feature type="transmembrane region" description="Helical" evidence="1">
    <location>
        <begin position="70"/>
        <end position="90"/>
    </location>
</feature>
<evidence type="ECO:0000259" key="2">
    <source>
        <dbReference type="Pfam" id="PF02517"/>
    </source>
</evidence>
<feature type="transmembrane region" description="Helical" evidence="1">
    <location>
        <begin position="111"/>
        <end position="135"/>
    </location>
</feature>
<evidence type="ECO:0000313" key="3">
    <source>
        <dbReference type="EMBL" id="MCL6273278.1"/>
    </source>
</evidence>
<dbReference type="RefSeq" id="WP_249656455.1">
    <property type="nucleotide sequence ID" value="NZ_JAMFMA010000001.1"/>
</dbReference>
<name>A0ABT0PPF3_9FLAO</name>
<dbReference type="Proteomes" id="UP001203607">
    <property type="component" value="Unassembled WGS sequence"/>
</dbReference>
<proteinExistence type="predicted"/>
<evidence type="ECO:0000313" key="4">
    <source>
        <dbReference type="Proteomes" id="UP001203607"/>
    </source>
</evidence>
<comment type="caution">
    <text evidence="3">The sequence shown here is derived from an EMBL/GenBank/DDBJ whole genome shotgun (WGS) entry which is preliminary data.</text>
</comment>
<dbReference type="InterPro" id="IPR003675">
    <property type="entry name" value="Rce1/LyrA-like_dom"/>
</dbReference>
<keyword evidence="3" id="KW-0378">Hydrolase</keyword>
<evidence type="ECO:0000256" key="1">
    <source>
        <dbReference type="SAM" id="Phobius"/>
    </source>
</evidence>
<dbReference type="Pfam" id="PF02517">
    <property type="entry name" value="Rce1-like"/>
    <property type="match status" value="1"/>
</dbReference>
<feature type="domain" description="CAAX prenyl protease 2/Lysostaphin resistance protein A-like" evidence="2">
    <location>
        <begin position="155"/>
        <end position="263"/>
    </location>
</feature>
<feature type="transmembrane region" description="Helical" evidence="1">
    <location>
        <begin position="250"/>
        <end position="268"/>
    </location>
</feature>
<gene>
    <name evidence="3" type="ORF">M3P19_04615</name>
</gene>
<feature type="transmembrane region" description="Helical" evidence="1">
    <location>
        <begin position="225"/>
        <end position="245"/>
    </location>
</feature>
<organism evidence="3 4">
    <name type="scientific">Flagellimonas spongiicola</name>
    <dbReference type="NCBI Taxonomy" id="2942208"/>
    <lineage>
        <taxon>Bacteria</taxon>
        <taxon>Pseudomonadati</taxon>
        <taxon>Bacteroidota</taxon>
        <taxon>Flavobacteriia</taxon>
        <taxon>Flavobacteriales</taxon>
        <taxon>Flavobacteriaceae</taxon>
        <taxon>Flagellimonas</taxon>
    </lineage>
</organism>
<accession>A0ABT0PPF3</accession>
<dbReference type="EMBL" id="JAMFMA010000001">
    <property type="protein sequence ID" value="MCL6273278.1"/>
    <property type="molecule type" value="Genomic_DNA"/>
</dbReference>
<protein>
    <submittedName>
        <fullName evidence="3">CPBP family intramembrane metalloprotease</fullName>
    </submittedName>
</protein>